<dbReference type="Proteomes" id="UP001283361">
    <property type="component" value="Unassembled WGS sequence"/>
</dbReference>
<organism evidence="1 2">
    <name type="scientific">Elysia crispata</name>
    <name type="common">lettuce slug</name>
    <dbReference type="NCBI Taxonomy" id="231223"/>
    <lineage>
        <taxon>Eukaryota</taxon>
        <taxon>Metazoa</taxon>
        <taxon>Spiralia</taxon>
        <taxon>Lophotrochozoa</taxon>
        <taxon>Mollusca</taxon>
        <taxon>Gastropoda</taxon>
        <taxon>Heterobranchia</taxon>
        <taxon>Euthyneura</taxon>
        <taxon>Panpulmonata</taxon>
        <taxon>Sacoglossa</taxon>
        <taxon>Placobranchoidea</taxon>
        <taxon>Plakobranchidae</taxon>
        <taxon>Elysia</taxon>
    </lineage>
</organism>
<dbReference type="AlphaFoldDB" id="A0AAE0ZIZ1"/>
<evidence type="ECO:0000313" key="2">
    <source>
        <dbReference type="Proteomes" id="UP001283361"/>
    </source>
</evidence>
<gene>
    <name evidence="1" type="ORF">RRG08_004883</name>
</gene>
<proteinExistence type="predicted"/>
<protein>
    <submittedName>
        <fullName evidence="1">Uncharacterized protein</fullName>
    </submittedName>
</protein>
<evidence type="ECO:0000313" key="1">
    <source>
        <dbReference type="EMBL" id="KAK3769631.1"/>
    </source>
</evidence>
<name>A0AAE0ZIZ1_9GAST</name>
<reference evidence="1" key="1">
    <citation type="journal article" date="2023" name="G3 (Bethesda)">
        <title>A reference genome for the long-term kleptoplast-retaining sea slug Elysia crispata morphotype clarki.</title>
        <authorList>
            <person name="Eastman K.E."/>
            <person name="Pendleton A.L."/>
            <person name="Shaikh M.A."/>
            <person name="Suttiyut T."/>
            <person name="Ogas R."/>
            <person name="Tomko P."/>
            <person name="Gavelis G."/>
            <person name="Widhalm J.R."/>
            <person name="Wisecaver J.H."/>
        </authorList>
    </citation>
    <scope>NUCLEOTIDE SEQUENCE</scope>
    <source>
        <strain evidence="1">ECLA1</strain>
    </source>
</reference>
<sequence>MNSSDLSSGSTSSLNVPEVKLRNGRRSLATMNRRSDMFNIFRYSSVRLKVDLRKRRARSEYFPTPVSFWDLSAANGFLEGTKIVIIYSVNWKISDGQRFSEFLRWD</sequence>
<comment type="caution">
    <text evidence="1">The sequence shown here is derived from an EMBL/GenBank/DDBJ whole genome shotgun (WGS) entry which is preliminary data.</text>
</comment>
<accession>A0AAE0ZIZ1</accession>
<keyword evidence="2" id="KW-1185">Reference proteome</keyword>
<dbReference type="EMBL" id="JAWDGP010003892">
    <property type="protein sequence ID" value="KAK3769631.1"/>
    <property type="molecule type" value="Genomic_DNA"/>
</dbReference>